<protein>
    <submittedName>
        <fullName evidence="1">Uncharacterized protein</fullName>
    </submittedName>
</protein>
<keyword evidence="2" id="KW-1185">Reference proteome</keyword>
<proteinExistence type="predicted"/>
<sequence length="132" mass="15493">MIILQDGRWSWQADRDSSLFGCRSNEYTAELMETPTSFIPSKFFIVTSDFEENCYIVKKRTKTVPREVISRCWEVKSVLGAYIKAMKYMYNRAKIRVRKVGHMSLKVNFQAFIGYLVKGRRYLTDVPGDKKK</sequence>
<organism evidence="1 2">
    <name type="scientific">Solanum commersonii</name>
    <name type="common">Commerson's wild potato</name>
    <name type="synonym">Commerson's nightshade</name>
    <dbReference type="NCBI Taxonomy" id="4109"/>
    <lineage>
        <taxon>Eukaryota</taxon>
        <taxon>Viridiplantae</taxon>
        <taxon>Streptophyta</taxon>
        <taxon>Embryophyta</taxon>
        <taxon>Tracheophyta</taxon>
        <taxon>Spermatophyta</taxon>
        <taxon>Magnoliopsida</taxon>
        <taxon>eudicotyledons</taxon>
        <taxon>Gunneridae</taxon>
        <taxon>Pentapetalae</taxon>
        <taxon>asterids</taxon>
        <taxon>lamiids</taxon>
        <taxon>Solanales</taxon>
        <taxon>Solanaceae</taxon>
        <taxon>Solanoideae</taxon>
        <taxon>Solaneae</taxon>
        <taxon>Solanum</taxon>
    </lineage>
</organism>
<evidence type="ECO:0000313" key="1">
    <source>
        <dbReference type="EMBL" id="KAG5608683.1"/>
    </source>
</evidence>
<reference evidence="1 2" key="1">
    <citation type="submission" date="2020-09" db="EMBL/GenBank/DDBJ databases">
        <title>De no assembly of potato wild relative species, Solanum commersonii.</title>
        <authorList>
            <person name="Cho K."/>
        </authorList>
    </citation>
    <scope>NUCLEOTIDE SEQUENCE [LARGE SCALE GENOMIC DNA]</scope>
    <source>
        <strain evidence="1">LZ3.2</strain>
        <tissue evidence="1">Leaf</tissue>
    </source>
</reference>
<accession>A0A9J5Z6Q3</accession>
<name>A0A9J5Z6Q3_SOLCO</name>
<evidence type="ECO:0000313" key="2">
    <source>
        <dbReference type="Proteomes" id="UP000824120"/>
    </source>
</evidence>
<dbReference type="EMBL" id="JACXVP010000004">
    <property type="protein sequence ID" value="KAG5608683.1"/>
    <property type="molecule type" value="Genomic_DNA"/>
</dbReference>
<dbReference type="Proteomes" id="UP000824120">
    <property type="component" value="Chromosome 4"/>
</dbReference>
<comment type="caution">
    <text evidence="1">The sequence shown here is derived from an EMBL/GenBank/DDBJ whole genome shotgun (WGS) entry which is preliminary data.</text>
</comment>
<dbReference type="AlphaFoldDB" id="A0A9J5Z6Q3"/>
<gene>
    <name evidence="1" type="ORF">H5410_019964</name>
</gene>
<dbReference type="OrthoDB" id="425681at2759"/>